<gene>
    <name evidence="1" type="ORF">GGQ22_07210</name>
</gene>
<sequence>MIEREIVTGRHSILVREAGDSEGTPIVYFHGTPGSRLDVSFGEEIATALGVRVVSFDRPGYGGSGPGPYSLISIAHDVEALADGLGIGRFAAFGWSGGGPFALAAAAVLGERVIRAGVAGGNAPFQQVPGALESFTDNDRLALSFLPDEPARAAEQFVIGNEEMLQTMMSVRDDEQAPWIDWLWGETDPGVVSDPFLRGNLFSVLHEGLRQGPMGVAWDNVAWCGPWGIEVEDIRCPVHLWYGELDQMAPPVNGEWLRHHLPDASLVVYPGEGHLVPLRHWEEIVGTLTR</sequence>
<dbReference type="Gene3D" id="3.40.50.1820">
    <property type="entry name" value="alpha/beta hydrolase"/>
    <property type="match status" value="1"/>
</dbReference>
<dbReference type="RefSeq" id="WP_154614562.1">
    <property type="nucleotide sequence ID" value="NZ_CP053660.1"/>
</dbReference>
<dbReference type="InterPro" id="IPR050471">
    <property type="entry name" value="AB_hydrolase"/>
</dbReference>
<dbReference type="InterPro" id="IPR000073">
    <property type="entry name" value="AB_hydrolase_1"/>
</dbReference>
<dbReference type="Proteomes" id="UP000433406">
    <property type="component" value="Unassembled WGS sequence"/>
</dbReference>
<dbReference type="EMBL" id="WLCI01000006">
    <property type="protein sequence ID" value="MTB94870.1"/>
    <property type="molecule type" value="Genomic_DNA"/>
</dbReference>
<keyword evidence="2" id="KW-1185">Reference proteome</keyword>
<keyword evidence="1" id="KW-0378">Hydrolase</keyword>
<dbReference type="AlphaFoldDB" id="A0A6I3J9T2"/>
<dbReference type="InterPro" id="IPR029058">
    <property type="entry name" value="AB_hydrolase_fold"/>
</dbReference>
<protein>
    <submittedName>
        <fullName evidence="1">Alpha/beta fold hydrolase</fullName>
    </submittedName>
</protein>
<dbReference type="Pfam" id="PF00561">
    <property type="entry name" value="Abhydrolase_1"/>
    <property type="match status" value="1"/>
</dbReference>
<name>A0A6I3J9T2_9ACTN</name>
<dbReference type="PANTHER" id="PTHR43433:SF10">
    <property type="entry name" value="AB HYDROLASE-1 DOMAIN-CONTAINING PROTEIN"/>
    <property type="match status" value="1"/>
</dbReference>
<accession>A0A6I3J9T2</accession>
<organism evidence="1 2">
    <name type="scientific">Nocardioides marmotae</name>
    <dbReference type="NCBI Taxonomy" id="2663857"/>
    <lineage>
        <taxon>Bacteria</taxon>
        <taxon>Bacillati</taxon>
        <taxon>Actinomycetota</taxon>
        <taxon>Actinomycetes</taxon>
        <taxon>Propionibacteriales</taxon>
        <taxon>Nocardioidaceae</taxon>
        <taxon>Nocardioides</taxon>
    </lineage>
</organism>
<reference evidence="1 2" key="1">
    <citation type="submission" date="2019-10" db="EMBL/GenBank/DDBJ databases">
        <title>Nocardioides novel species isolated from the excrement of Marmot.</title>
        <authorList>
            <person name="Zhang G."/>
        </authorList>
    </citation>
    <scope>NUCLEOTIDE SEQUENCE [LARGE SCALE GENOMIC DNA]</scope>
    <source>
        <strain evidence="2">zg-579</strain>
    </source>
</reference>
<dbReference type="GO" id="GO:0016787">
    <property type="term" value="F:hydrolase activity"/>
    <property type="evidence" value="ECO:0007669"/>
    <property type="project" value="UniProtKB-KW"/>
</dbReference>
<evidence type="ECO:0000313" key="2">
    <source>
        <dbReference type="Proteomes" id="UP000433406"/>
    </source>
</evidence>
<dbReference type="PANTHER" id="PTHR43433">
    <property type="entry name" value="HYDROLASE, ALPHA/BETA FOLD FAMILY PROTEIN"/>
    <property type="match status" value="1"/>
</dbReference>
<dbReference type="SUPFAM" id="SSF53474">
    <property type="entry name" value="alpha/beta-Hydrolases"/>
    <property type="match status" value="1"/>
</dbReference>
<evidence type="ECO:0000313" key="1">
    <source>
        <dbReference type="EMBL" id="MTB94870.1"/>
    </source>
</evidence>
<proteinExistence type="predicted"/>
<comment type="caution">
    <text evidence="1">The sequence shown here is derived from an EMBL/GenBank/DDBJ whole genome shotgun (WGS) entry which is preliminary data.</text>
</comment>